<gene>
    <name evidence="1" type="ORF">RAS12_08315</name>
</gene>
<evidence type="ECO:0008006" key="3">
    <source>
        <dbReference type="Google" id="ProtNLM"/>
    </source>
</evidence>
<proteinExistence type="predicted"/>
<organism evidence="1 2">
    <name type="scientific">Achromobacter seleniivolatilans</name>
    <dbReference type="NCBI Taxonomy" id="3047478"/>
    <lineage>
        <taxon>Bacteria</taxon>
        <taxon>Pseudomonadati</taxon>
        <taxon>Pseudomonadota</taxon>
        <taxon>Betaproteobacteria</taxon>
        <taxon>Burkholderiales</taxon>
        <taxon>Alcaligenaceae</taxon>
        <taxon>Achromobacter</taxon>
    </lineage>
</organism>
<dbReference type="Proteomes" id="UP001234798">
    <property type="component" value="Chromosome"/>
</dbReference>
<dbReference type="RefSeq" id="WP_306947140.1">
    <property type="nucleotide sequence ID" value="NZ_CP132976.1"/>
</dbReference>
<keyword evidence="2" id="KW-1185">Reference proteome</keyword>
<protein>
    <recommendedName>
        <fullName evidence="3">YkuD domain-containing protein</fullName>
    </recommendedName>
</protein>
<dbReference type="EMBL" id="CP132976">
    <property type="protein sequence ID" value="WMD22368.1"/>
    <property type="molecule type" value="Genomic_DNA"/>
</dbReference>
<evidence type="ECO:0000313" key="2">
    <source>
        <dbReference type="Proteomes" id="UP001234798"/>
    </source>
</evidence>
<accession>A0ABY9M6Y0</accession>
<sequence length="193" mass="20899">MSEQRYTANGTSGWLRVKLQPSGKEISLPEYLKVKYEGSSGGRDTFVVQEGVHAGKKCSVITGYLKIGNPGYKPAARLSFSLNGELLTYPGGRIKAITSETNSIPVGTYPIQIPDFPHPGGSNYTSRSDYAKSWFYLGIGNAVAYNNDRYLHPGAVSAGCITVDANKWTDLYRHLILCRGNDGKTVGTVTVVA</sequence>
<evidence type="ECO:0000313" key="1">
    <source>
        <dbReference type="EMBL" id="WMD22368.1"/>
    </source>
</evidence>
<name>A0ABY9M6Y0_9BURK</name>
<reference evidence="1 2" key="1">
    <citation type="submission" date="2023-08" db="EMBL/GenBank/DDBJ databases">
        <title>Achromobacter seleniivolatilans sp. nov., isolated from seleniferous soil.</title>
        <authorList>
            <person name="Zhang S."/>
            <person name="Li K."/>
            <person name="Peng J."/>
            <person name="Zhao Q."/>
            <person name="Wang H."/>
            <person name="Guo Y."/>
        </authorList>
    </citation>
    <scope>NUCLEOTIDE SEQUENCE [LARGE SCALE GENOMIC DNA]</scope>
    <source>
        <strain evidence="1 2">R39</strain>
    </source>
</reference>